<proteinExistence type="predicted"/>
<dbReference type="Proteomes" id="UP000774617">
    <property type="component" value="Unassembled WGS sequence"/>
</dbReference>
<dbReference type="EMBL" id="JAGTJR010000011">
    <property type="protein sequence ID" value="KAH7052096.1"/>
    <property type="molecule type" value="Genomic_DNA"/>
</dbReference>
<gene>
    <name evidence="1" type="ORF">B0J12DRAFT_698777</name>
</gene>
<evidence type="ECO:0000313" key="2">
    <source>
        <dbReference type="Proteomes" id="UP000774617"/>
    </source>
</evidence>
<organism evidence="1 2">
    <name type="scientific">Macrophomina phaseolina</name>
    <dbReference type="NCBI Taxonomy" id="35725"/>
    <lineage>
        <taxon>Eukaryota</taxon>
        <taxon>Fungi</taxon>
        <taxon>Dikarya</taxon>
        <taxon>Ascomycota</taxon>
        <taxon>Pezizomycotina</taxon>
        <taxon>Dothideomycetes</taxon>
        <taxon>Dothideomycetes incertae sedis</taxon>
        <taxon>Botryosphaeriales</taxon>
        <taxon>Botryosphaeriaceae</taxon>
        <taxon>Macrophomina</taxon>
    </lineage>
</organism>
<evidence type="ECO:0000313" key="1">
    <source>
        <dbReference type="EMBL" id="KAH7052096.1"/>
    </source>
</evidence>
<name>A0ABQ8GCP3_9PEZI</name>
<sequence length="353" mass="37858">MTMAASYETRYAASQAGPAALVPGSFKQTAGETAHHLIASSLFAASVAQGSADGALCPDAAAVCARSKPQCVLRGGREGDKCDGCVQSKSQQHRPPDTLLHSARNTAPAAERVPARRTARPVSLRVGGALVVSARRDGMGEVRFQLPRHPVTCAAVRHARLPELHVIPRRPARIQLRPPLLAFNPVRKRAASGSVSRRGCPAKASNMLHKLLSSPPLPANLHPQCGFWNPGVSAAIHRRQPYVSRGAAPVQRHRHWRHPPFRITPSMSSCRPSLILSLSSYTWSRPSRCRAFARILFSNASARFLLGIAASFLLSVSLKRSYSSSPATQTAVALSPIPSILGIRKSILCTLSA</sequence>
<accession>A0ABQ8GCP3</accession>
<keyword evidence="2" id="KW-1185">Reference proteome</keyword>
<protein>
    <submittedName>
        <fullName evidence="1">Uncharacterized protein</fullName>
    </submittedName>
</protein>
<comment type="caution">
    <text evidence="1">The sequence shown here is derived from an EMBL/GenBank/DDBJ whole genome shotgun (WGS) entry which is preliminary data.</text>
</comment>
<reference evidence="1 2" key="1">
    <citation type="journal article" date="2021" name="Nat. Commun.">
        <title>Genetic determinants of endophytism in the Arabidopsis root mycobiome.</title>
        <authorList>
            <person name="Mesny F."/>
            <person name="Miyauchi S."/>
            <person name="Thiergart T."/>
            <person name="Pickel B."/>
            <person name="Atanasova L."/>
            <person name="Karlsson M."/>
            <person name="Huettel B."/>
            <person name="Barry K.W."/>
            <person name="Haridas S."/>
            <person name="Chen C."/>
            <person name="Bauer D."/>
            <person name="Andreopoulos W."/>
            <person name="Pangilinan J."/>
            <person name="LaButti K."/>
            <person name="Riley R."/>
            <person name="Lipzen A."/>
            <person name="Clum A."/>
            <person name="Drula E."/>
            <person name="Henrissat B."/>
            <person name="Kohler A."/>
            <person name="Grigoriev I.V."/>
            <person name="Martin F.M."/>
            <person name="Hacquard S."/>
        </authorList>
    </citation>
    <scope>NUCLEOTIDE SEQUENCE [LARGE SCALE GENOMIC DNA]</scope>
    <source>
        <strain evidence="1 2">MPI-SDFR-AT-0080</strain>
    </source>
</reference>